<dbReference type="Pfam" id="PF00550">
    <property type="entry name" value="PP-binding"/>
    <property type="match status" value="1"/>
</dbReference>
<dbReference type="AlphaFoldDB" id="A0AAN9VBX7"/>
<dbReference type="PROSITE" id="PS50075">
    <property type="entry name" value="CARRIER"/>
    <property type="match status" value="1"/>
</dbReference>
<feature type="domain" description="Carrier" evidence="1">
    <location>
        <begin position="1"/>
        <end position="68"/>
    </location>
</feature>
<proteinExistence type="predicted"/>
<gene>
    <name evidence="2" type="primary">DEP5_2</name>
    <name evidence="2" type="ORF">SLS62_000848</name>
</gene>
<dbReference type="Gene3D" id="1.10.1200.10">
    <property type="entry name" value="ACP-like"/>
    <property type="match status" value="1"/>
</dbReference>
<evidence type="ECO:0000313" key="3">
    <source>
        <dbReference type="Proteomes" id="UP001320420"/>
    </source>
</evidence>
<sequence>MALLSRLLMVDLDEFTEEGRSVASYGIDSMIGAEFRNWIFRELALDIAFQQLLGPNLTIGKLSEMVCA</sequence>
<dbReference type="SUPFAM" id="SSF47336">
    <property type="entry name" value="ACP-like"/>
    <property type="match status" value="1"/>
</dbReference>
<name>A0AAN9VBX7_9PEZI</name>
<protein>
    <submittedName>
        <fullName evidence="2">Reducing polyketide synthase dep5</fullName>
    </submittedName>
</protein>
<reference evidence="2 3" key="1">
    <citation type="submission" date="2024-02" db="EMBL/GenBank/DDBJ databases">
        <title>De novo assembly and annotation of 12 fungi associated with fruit tree decline syndrome in Ontario, Canada.</title>
        <authorList>
            <person name="Sulman M."/>
            <person name="Ellouze W."/>
            <person name="Ilyukhin E."/>
        </authorList>
    </citation>
    <scope>NUCLEOTIDE SEQUENCE [LARGE SCALE GENOMIC DNA]</scope>
    <source>
        <strain evidence="2 3">M11/M66-122</strain>
    </source>
</reference>
<organism evidence="2 3">
    <name type="scientific">Diatrype stigma</name>
    <dbReference type="NCBI Taxonomy" id="117547"/>
    <lineage>
        <taxon>Eukaryota</taxon>
        <taxon>Fungi</taxon>
        <taxon>Dikarya</taxon>
        <taxon>Ascomycota</taxon>
        <taxon>Pezizomycotina</taxon>
        <taxon>Sordariomycetes</taxon>
        <taxon>Xylariomycetidae</taxon>
        <taxon>Xylariales</taxon>
        <taxon>Diatrypaceae</taxon>
        <taxon>Diatrype</taxon>
    </lineage>
</organism>
<dbReference type="InterPro" id="IPR009081">
    <property type="entry name" value="PP-bd_ACP"/>
</dbReference>
<evidence type="ECO:0000313" key="2">
    <source>
        <dbReference type="EMBL" id="KAK7757298.1"/>
    </source>
</evidence>
<dbReference type="Proteomes" id="UP001320420">
    <property type="component" value="Unassembled WGS sequence"/>
</dbReference>
<keyword evidence="3" id="KW-1185">Reference proteome</keyword>
<evidence type="ECO:0000259" key="1">
    <source>
        <dbReference type="PROSITE" id="PS50075"/>
    </source>
</evidence>
<comment type="caution">
    <text evidence="2">The sequence shown here is derived from an EMBL/GenBank/DDBJ whole genome shotgun (WGS) entry which is preliminary data.</text>
</comment>
<dbReference type="InterPro" id="IPR036736">
    <property type="entry name" value="ACP-like_sf"/>
</dbReference>
<dbReference type="EMBL" id="JAKJXP020000003">
    <property type="protein sequence ID" value="KAK7757298.1"/>
    <property type="molecule type" value="Genomic_DNA"/>
</dbReference>
<accession>A0AAN9VBX7</accession>